<dbReference type="CDD" id="cd02440">
    <property type="entry name" value="AdoMet_MTases"/>
    <property type="match status" value="1"/>
</dbReference>
<gene>
    <name evidence="2" type="ORF">BC008_24885</name>
</gene>
<accession>A0A0V7ZQ03</accession>
<sequence length="260" mass="29407">MLQLSFESIIRLLIGKEKLRIYESTNWEKEGIRFHDPELSYPQYYSSQNFHGIENGYLNPIAAITYDLVTAFASPPNETWVRKQLLAAIESEPKQILDLGCGTASTTLMLKQAYLQATTVGLDLSTHMLVLAEHKARKAKLDINFLHGLAESTGLESNTFDLVTVSFLLHETPPNISQLILQECFRLLKPGGEAIVLDGNQKILRHTDWLIELFREPYSKVYASGSVDDWMRTAGFNSVKTKYIGWIQQVTRGVKLVSNE</sequence>
<protein>
    <submittedName>
        <fullName evidence="2">Methyltransferase type 11</fullName>
    </submittedName>
</protein>
<feature type="domain" description="Methyltransferase" evidence="1">
    <location>
        <begin position="96"/>
        <end position="192"/>
    </location>
</feature>
<evidence type="ECO:0000313" key="2">
    <source>
        <dbReference type="EMBL" id="KST66294.1"/>
    </source>
</evidence>
<dbReference type="Proteomes" id="UP000053372">
    <property type="component" value="Unassembled WGS sequence"/>
</dbReference>
<dbReference type="AlphaFoldDB" id="A0A0V7ZQ03"/>
<dbReference type="InterPro" id="IPR041698">
    <property type="entry name" value="Methyltransf_25"/>
</dbReference>
<keyword evidence="2" id="KW-0808">Transferase</keyword>
<comment type="caution">
    <text evidence="2">The sequence shown here is derived from an EMBL/GenBank/DDBJ whole genome shotgun (WGS) entry which is preliminary data.</text>
</comment>
<dbReference type="Pfam" id="PF13649">
    <property type="entry name" value="Methyltransf_25"/>
    <property type="match status" value="1"/>
</dbReference>
<dbReference type="SUPFAM" id="SSF53335">
    <property type="entry name" value="S-adenosyl-L-methionine-dependent methyltransferases"/>
    <property type="match status" value="1"/>
</dbReference>
<dbReference type="EMBL" id="LMTZ01000098">
    <property type="protein sequence ID" value="KST66294.1"/>
    <property type="molecule type" value="Genomic_DNA"/>
</dbReference>
<dbReference type="InterPro" id="IPR050508">
    <property type="entry name" value="Methyltransf_Superfamily"/>
</dbReference>
<evidence type="ECO:0000259" key="1">
    <source>
        <dbReference type="Pfam" id="PF13649"/>
    </source>
</evidence>
<keyword evidence="2" id="KW-0489">Methyltransferase</keyword>
<dbReference type="PANTHER" id="PTHR42912">
    <property type="entry name" value="METHYLTRANSFERASE"/>
    <property type="match status" value="1"/>
</dbReference>
<evidence type="ECO:0000313" key="3">
    <source>
        <dbReference type="Proteomes" id="UP000053372"/>
    </source>
</evidence>
<dbReference type="GO" id="GO:0032259">
    <property type="term" value="P:methylation"/>
    <property type="evidence" value="ECO:0007669"/>
    <property type="project" value="UniProtKB-KW"/>
</dbReference>
<dbReference type="OrthoDB" id="505670at2"/>
<dbReference type="Gene3D" id="3.40.50.150">
    <property type="entry name" value="Vaccinia Virus protein VP39"/>
    <property type="match status" value="1"/>
</dbReference>
<proteinExistence type="predicted"/>
<organism evidence="2 3">
    <name type="scientific">Mastigocoleus testarum BC008</name>
    <dbReference type="NCBI Taxonomy" id="371196"/>
    <lineage>
        <taxon>Bacteria</taxon>
        <taxon>Bacillati</taxon>
        <taxon>Cyanobacteriota</taxon>
        <taxon>Cyanophyceae</taxon>
        <taxon>Nostocales</taxon>
        <taxon>Hapalosiphonaceae</taxon>
        <taxon>Mastigocoleus</taxon>
    </lineage>
</organism>
<dbReference type="GO" id="GO:0008168">
    <property type="term" value="F:methyltransferase activity"/>
    <property type="evidence" value="ECO:0007669"/>
    <property type="project" value="UniProtKB-KW"/>
</dbReference>
<dbReference type="InterPro" id="IPR029063">
    <property type="entry name" value="SAM-dependent_MTases_sf"/>
</dbReference>
<keyword evidence="3" id="KW-1185">Reference proteome</keyword>
<name>A0A0V7ZQ03_9CYAN</name>
<reference evidence="2 3" key="1">
    <citation type="journal article" date="2015" name="Genome Announc.">
        <title>Draft Genome of the Euendolithic (true boring) Cyanobacterium Mastigocoleus testarum strain BC008.</title>
        <authorList>
            <person name="Guida B.S."/>
            <person name="Garcia-Pichel F."/>
        </authorList>
    </citation>
    <scope>NUCLEOTIDE SEQUENCE [LARGE SCALE GENOMIC DNA]</scope>
    <source>
        <strain evidence="2 3">BC008</strain>
    </source>
</reference>